<proteinExistence type="predicted"/>
<name>A0ABU5NEF9_9RICK</name>
<evidence type="ECO:0000313" key="1">
    <source>
        <dbReference type="EMBL" id="MEA0971516.1"/>
    </source>
</evidence>
<gene>
    <name evidence="1" type="ORF">Megvenef_01496</name>
</gene>
<comment type="caution">
    <text evidence="1">The sequence shown here is derived from an EMBL/GenBank/DDBJ whole genome shotgun (WGS) entry which is preliminary data.</text>
</comment>
<dbReference type="EMBL" id="JARJFB010000160">
    <property type="protein sequence ID" value="MEA0971516.1"/>
    <property type="molecule type" value="Genomic_DNA"/>
</dbReference>
<evidence type="ECO:0000313" key="2">
    <source>
        <dbReference type="Proteomes" id="UP001291687"/>
    </source>
</evidence>
<organism evidence="1 2">
    <name type="scientific">Candidatus Megaera venefica</name>
    <dbReference type="NCBI Taxonomy" id="2055910"/>
    <lineage>
        <taxon>Bacteria</taxon>
        <taxon>Pseudomonadati</taxon>
        <taxon>Pseudomonadota</taxon>
        <taxon>Alphaproteobacteria</taxon>
        <taxon>Rickettsiales</taxon>
        <taxon>Rickettsiaceae</taxon>
        <taxon>Candidatus Megaera</taxon>
    </lineage>
</organism>
<accession>A0ABU5NEF9</accession>
<reference evidence="1 2" key="1">
    <citation type="submission" date="2023-03" db="EMBL/GenBank/DDBJ databases">
        <title>Host association and intracellularity evolved multiple times independently in the Rickettsiales.</title>
        <authorList>
            <person name="Castelli M."/>
            <person name="Nardi T."/>
            <person name="Gammuto L."/>
            <person name="Bellinzona G."/>
            <person name="Sabaneyeva E."/>
            <person name="Potekhin A."/>
            <person name="Serra V."/>
            <person name="Petroni G."/>
            <person name="Sassera D."/>
        </authorList>
    </citation>
    <scope>NUCLEOTIDE SEQUENCE [LARGE SCALE GENOMIC DNA]</scope>
    <source>
        <strain evidence="1 2">Sr 2-6</strain>
    </source>
</reference>
<sequence>MLMLNSLTKYYYNLYTEVGFKGLDRFIPDVILNKTLSDSRMENIRLYNFVYY</sequence>
<dbReference type="Proteomes" id="UP001291687">
    <property type="component" value="Unassembled WGS sequence"/>
</dbReference>
<keyword evidence="2" id="KW-1185">Reference proteome</keyword>
<protein>
    <submittedName>
        <fullName evidence="1">Uncharacterized protein</fullName>
    </submittedName>
</protein>